<keyword evidence="2" id="KW-0489">Methyltransferase</keyword>
<evidence type="ECO:0000313" key="2">
    <source>
        <dbReference type="EMBL" id="SFK05769.1"/>
    </source>
</evidence>
<dbReference type="AlphaFoldDB" id="A0A1I3WF01"/>
<dbReference type="GO" id="GO:0008757">
    <property type="term" value="F:S-adenosylmethionine-dependent methyltransferase activity"/>
    <property type="evidence" value="ECO:0007669"/>
    <property type="project" value="InterPro"/>
</dbReference>
<keyword evidence="2" id="KW-0808">Transferase</keyword>
<gene>
    <name evidence="2" type="ORF">SAMN05192543_11831</name>
</gene>
<accession>A0A1I3WF01</accession>
<dbReference type="PANTHER" id="PTHR43861">
    <property type="entry name" value="TRANS-ACONITATE 2-METHYLTRANSFERASE-RELATED"/>
    <property type="match status" value="1"/>
</dbReference>
<protein>
    <submittedName>
        <fullName evidence="2">Ubiquinone/menaquinone biosynthesis C-methylase UbiE</fullName>
    </submittedName>
</protein>
<reference evidence="2 3" key="1">
    <citation type="submission" date="2016-10" db="EMBL/GenBank/DDBJ databases">
        <authorList>
            <person name="de Groot N.N."/>
        </authorList>
    </citation>
    <scope>NUCLEOTIDE SEQUENCE [LARGE SCALE GENOMIC DNA]</scope>
    <source>
        <strain evidence="2 3">LMG 23650</strain>
    </source>
</reference>
<dbReference type="GO" id="GO:0032259">
    <property type="term" value="P:methylation"/>
    <property type="evidence" value="ECO:0007669"/>
    <property type="project" value="UniProtKB-KW"/>
</dbReference>
<feature type="domain" description="Methyltransferase type 11" evidence="1">
    <location>
        <begin position="62"/>
        <end position="156"/>
    </location>
</feature>
<dbReference type="InterPro" id="IPR013216">
    <property type="entry name" value="Methyltransf_11"/>
</dbReference>
<keyword evidence="3" id="KW-1185">Reference proteome</keyword>
<dbReference type="SUPFAM" id="SSF53335">
    <property type="entry name" value="S-adenosyl-L-methionine-dependent methyltransferases"/>
    <property type="match status" value="1"/>
</dbReference>
<dbReference type="Proteomes" id="UP000199548">
    <property type="component" value="Unassembled WGS sequence"/>
</dbReference>
<name>A0A1I3WF01_9BURK</name>
<dbReference type="PANTHER" id="PTHR43861:SF1">
    <property type="entry name" value="TRANS-ACONITATE 2-METHYLTRANSFERASE"/>
    <property type="match status" value="1"/>
</dbReference>
<dbReference type="CDD" id="cd02440">
    <property type="entry name" value="AdoMet_MTases"/>
    <property type="match status" value="1"/>
</dbReference>
<dbReference type="Pfam" id="PF08241">
    <property type="entry name" value="Methyltransf_11"/>
    <property type="match status" value="1"/>
</dbReference>
<evidence type="ECO:0000259" key="1">
    <source>
        <dbReference type="Pfam" id="PF08241"/>
    </source>
</evidence>
<dbReference type="InterPro" id="IPR029063">
    <property type="entry name" value="SAM-dependent_MTases_sf"/>
</dbReference>
<dbReference type="EMBL" id="FOQU01000018">
    <property type="protein sequence ID" value="SFK05769.1"/>
    <property type="molecule type" value="Genomic_DNA"/>
</dbReference>
<keyword evidence="2" id="KW-0830">Ubiquinone</keyword>
<evidence type="ECO:0000313" key="3">
    <source>
        <dbReference type="Proteomes" id="UP000199548"/>
    </source>
</evidence>
<organism evidence="2 3">
    <name type="scientific">Paraburkholderia megapolitana</name>
    <dbReference type="NCBI Taxonomy" id="420953"/>
    <lineage>
        <taxon>Bacteria</taxon>
        <taxon>Pseudomonadati</taxon>
        <taxon>Pseudomonadota</taxon>
        <taxon>Betaproteobacteria</taxon>
        <taxon>Burkholderiales</taxon>
        <taxon>Burkholderiaceae</taxon>
        <taxon>Paraburkholderia</taxon>
    </lineage>
</organism>
<dbReference type="STRING" id="420953.SAMN05192543_11831"/>
<proteinExistence type="predicted"/>
<sequence length="260" mass="29179">MLSAHLAQATRTRIDMTQNIYDHPAFFESHSHLERSVGGLNAAPEWPALQAMLPDLGDRDVVDLGCGYGWFCRWAREHGARTALGLDVSQKMLARAAEMTTDPAIRYEHADLETLELPEATFALAYSSLALHYVENLAGLFRSIHRALLPDGRLVFSVEHPIYMASQRPGWIVDAHGHKTWPVDSYQMEGRRVTHWLTDSVIKQHRTIGTLLNLLIDTGFAIARVDEWGPTAAQIAAHPALAEERERPMMLLVSARRERG</sequence>
<dbReference type="Gene3D" id="3.40.50.150">
    <property type="entry name" value="Vaccinia Virus protein VP39"/>
    <property type="match status" value="1"/>
</dbReference>